<keyword evidence="1" id="KW-1133">Transmembrane helix</keyword>
<reference evidence="2" key="1">
    <citation type="submission" date="2022-12" db="EMBL/GenBank/DDBJ databases">
        <title>Reference genome sequencing for broad-spectrum identification of bacterial and archaeal isolates by mass spectrometry.</title>
        <authorList>
            <person name="Sekiguchi Y."/>
            <person name="Tourlousse D.M."/>
        </authorList>
    </citation>
    <scope>NUCLEOTIDE SEQUENCE</scope>
    <source>
        <strain evidence="2">301</strain>
    </source>
</reference>
<gene>
    <name evidence="2" type="ORF">XFLAVUS301_34670</name>
</gene>
<dbReference type="Proteomes" id="UP001144397">
    <property type="component" value="Unassembled WGS sequence"/>
</dbReference>
<accession>A0A9W6FNA6</accession>
<keyword evidence="1" id="KW-0812">Transmembrane</keyword>
<name>A0A9W6FNA6_XANFL</name>
<dbReference type="AlphaFoldDB" id="A0A9W6FNA6"/>
<sequence>MGCLTRIADQSSFVASSLPAQVPKLIIAQAPSYIAVPIASASLIFAVMKVTSLRGAVSTGVMRPTVFKSPILFHPSEAKSENKSRMI</sequence>
<keyword evidence="1" id="KW-0472">Membrane</keyword>
<proteinExistence type="predicted"/>
<evidence type="ECO:0000313" key="3">
    <source>
        <dbReference type="Proteomes" id="UP001144397"/>
    </source>
</evidence>
<comment type="caution">
    <text evidence="2">The sequence shown here is derived from an EMBL/GenBank/DDBJ whole genome shotgun (WGS) entry which is preliminary data.</text>
</comment>
<organism evidence="2 3">
    <name type="scientific">Xanthobacter flavus</name>
    <dbReference type="NCBI Taxonomy" id="281"/>
    <lineage>
        <taxon>Bacteria</taxon>
        <taxon>Pseudomonadati</taxon>
        <taxon>Pseudomonadota</taxon>
        <taxon>Alphaproteobacteria</taxon>
        <taxon>Hyphomicrobiales</taxon>
        <taxon>Xanthobacteraceae</taxon>
        <taxon>Xanthobacter</taxon>
    </lineage>
</organism>
<feature type="transmembrane region" description="Helical" evidence="1">
    <location>
        <begin position="26"/>
        <end position="48"/>
    </location>
</feature>
<evidence type="ECO:0000256" key="1">
    <source>
        <dbReference type="SAM" id="Phobius"/>
    </source>
</evidence>
<protein>
    <submittedName>
        <fullName evidence="2">Uncharacterized protein</fullName>
    </submittedName>
</protein>
<evidence type="ECO:0000313" key="2">
    <source>
        <dbReference type="EMBL" id="GLI23793.1"/>
    </source>
</evidence>
<dbReference type="EMBL" id="BSDO01000005">
    <property type="protein sequence ID" value="GLI23793.1"/>
    <property type="molecule type" value="Genomic_DNA"/>
</dbReference>